<reference evidence="1" key="1">
    <citation type="submission" date="2018-10" db="EMBL/GenBank/DDBJ databases">
        <title>Hidden diversity of soil giant viruses.</title>
        <authorList>
            <person name="Schulz F."/>
            <person name="Alteio L."/>
            <person name="Goudeau D."/>
            <person name="Ryan E.M."/>
            <person name="Malmstrom R.R."/>
            <person name="Blanchard J."/>
            <person name="Woyke T."/>
        </authorList>
    </citation>
    <scope>NUCLEOTIDE SEQUENCE</scope>
    <source>
        <strain evidence="1">DSV1</strain>
    </source>
</reference>
<organism evidence="1">
    <name type="scientific">Dasosvirus sp</name>
    <dbReference type="NCBI Taxonomy" id="2487764"/>
    <lineage>
        <taxon>Viruses</taxon>
        <taxon>Varidnaviria</taxon>
        <taxon>Bamfordvirae</taxon>
        <taxon>Nucleocytoviricota</taxon>
        <taxon>Megaviricetes</taxon>
        <taxon>Imitervirales</taxon>
        <taxon>Mimiviridae</taxon>
        <taxon>Klosneuvirinae</taxon>
    </lineage>
</organism>
<proteinExistence type="predicted"/>
<dbReference type="EMBL" id="MK072043">
    <property type="protein sequence ID" value="AYV77426.1"/>
    <property type="molecule type" value="Genomic_DNA"/>
</dbReference>
<evidence type="ECO:0000313" key="1">
    <source>
        <dbReference type="EMBL" id="AYV77426.1"/>
    </source>
</evidence>
<accession>A0A3G4ZR93</accession>
<sequence>MIEQVDHNAFAVKTAKMIFHCIFYITHFKEKCKKIEQIIFGNNLYL</sequence>
<name>A0A3G4ZR93_9VIRU</name>
<gene>
    <name evidence="1" type="ORF">Dasosvirus2_22</name>
</gene>
<protein>
    <submittedName>
        <fullName evidence="1">Uncharacterized protein</fullName>
    </submittedName>
</protein>